<name>A0ABT6FF93_9BACT</name>
<sequence length="405" mass="42876">MQPAVYAIATMDTKGRELQFVAERLREAGVAVRTVDVGTQHEPQATPDLSLRKLFPPPHKAESGGPSSRADAVSAASKVLTGFLVAEHGLGRVAGVVGIGGSGGTALITPAMRALPIGLPKLMVSTVASGDVSAYVGCSDLVMTPSVVDVAGLNVVSRTVLANAAHAMAGMVREFRPVKVERPALGLTMFGLTTPCVDAARVALEALGYDPLAFHATGVGGRAMENLVASGMIQGVLDVTTTEVADYFMGGIFPCVEDRFEAQITAGVPCVLSLGALDMVNFGALDTVPEKYRGRRLHRHNDQITLMRTTPEENRRMGRWIGAKLNGWKTPVALLIPEHGLSGLDAPGQPFHDPEADAALLEAIEEVVVPTEDRAIQRCPRHINDPEFAQALVQAFLTLAGRVRD</sequence>
<evidence type="ECO:0000313" key="4">
    <source>
        <dbReference type="Proteomes" id="UP001216907"/>
    </source>
</evidence>
<organism evidence="3 4">
    <name type="scientific">Paludisphaera mucosa</name>
    <dbReference type="NCBI Taxonomy" id="3030827"/>
    <lineage>
        <taxon>Bacteria</taxon>
        <taxon>Pseudomonadati</taxon>
        <taxon>Planctomycetota</taxon>
        <taxon>Planctomycetia</taxon>
        <taxon>Isosphaerales</taxon>
        <taxon>Isosphaeraceae</taxon>
        <taxon>Paludisphaera</taxon>
    </lineage>
</organism>
<evidence type="ECO:0000259" key="2">
    <source>
        <dbReference type="Pfam" id="PF23189"/>
    </source>
</evidence>
<protein>
    <submittedName>
        <fullName evidence="3">Tm-1-like ATP-binding domain-containing protein</fullName>
    </submittedName>
</protein>
<dbReference type="InterPro" id="IPR044122">
    <property type="entry name" value="UPF0261_N"/>
</dbReference>
<keyword evidence="4" id="KW-1185">Reference proteome</keyword>
<dbReference type="InterPro" id="IPR056778">
    <property type="entry name" value="UPF0261_C"/>
</dbReference>
<dbReference type="Pfam" id="PF23189">
    <property type="entry name" value="UPF0261_C"/>
    <property type="match status" value="1"/>
</dbReference>
<dbReference type="InterPro" id="IPR051353">
    <property type="entry name" value="Tobamovirus_resist_UPF0261"/>
</dbReference>
<dbReference type="EMBL" id="JARRAG010000002">
    <property type="protein sequence ID" value="MDG3006247.1"/>
    <property type="molecule type" value="Genomic_DNA"/>
</dbReference>
<dbReference type="InterPro" id="IPR008322">
    <property type="entry name" value="UPF0261"/>
</dbReference>
<proteinExistence type="predicted"/>
<dbReference type="PANTHER" id="PTHR31862">
    <property type="entry name" value="UPF0261 DOMAIN PROTEIN (AFU_ORTHOLOGUE AFUA_1G10120)"/>
    <property type="match status" value="1"/>
</dbReference>
<dbReference type="Gene3D" id="3.40.50.12030">
    <property type="entry name" value="Uncharacterised protein family UPF0261, NC domain"/>
    <property type="match status" value="1"/>
</dbReference>
<gene>
    <name evidence="3" type="ORF">PZE19_20955</name>
</gene>
<dbReference type="RefSeq" id="WP_277862547.1">
    <property type="nucleotide sequence ID" value="NZ_JARRAG010000002.1"/>
</dbReference>
<dbReference type="Gene3D" id="3.40.50.12020">
    <property type="entry name" value="Uncharacterised protein family UPF0261, NN domain"/>
    <property type="match status" value="1"/>
</dbReference>
<evidence type="ECO:0000313" key="3">
    <source>
        <dbReference type="EMBL" id="MDG3006247.1"/>
    </source>
</evidence>
<reference evidence="3 4" key="1">
    <citation type="submission" date="2023-03" db="EMBL/GenBank/DDBJ databases">
        <title>Paludisphaera mucosa sp. nov. a novel planctomycete from northern fen.</title>
        <authorList>
            <person name="Ivanova A."/>
        </authorList>
    </citation>
    <scope>NUCLEOTIDE SEQUENCE [LARGE SCALE GENOMIC DNA]</scope>
    <source>
        <strain evidence="3 4">Pla2</strain>
    </source>
</reference>
<dbReference type="Pfam" id="PF06792">
    <property type="entry name" value="UPF0261"/>
    <property type="match status" value="1"/>
</dbReference>
<dbReference type="NCBIfam" id="NF002673">
    <property type="entry name" value="PRK02399.1-1"/>
    <property type="match status" value="1"/>
</dbReference>
<dbReference type="PIRSF" id="PIRSF033271">
    <property type="entry name" value="UCP033271"/>
    <property type="match status" value="1"/>
</dbReference>
<evidence type="ECO:0000259" key="1">
    <source>
        <dbReference type="Pfam" id="PF06792"/>
    </source>
</evidence>
<dbReference type="Proteomes" id="UP001216907">
    <property type="component" value="Unassembled WGS sequence"/>
</dbReference>
<comment type="caution">
    <text evidence="3">The sequence shown here is derived from an EMBL/GenBank/DDBJ whole genome shotgun (WGS) entry which is preliminary data.</text>
</comment>
<dbReference type="NCBIfam" id="NF002674">
    <property type="entry name" value="PRK02399.1-2"/>
    <property type="match status" value="1"/>
</dbReference>
<dbReference type="PANTHER" id="PTHR31862:SF1">
    <property type="entry name" value="UPF0261 DOMAIN PROTEIN (AFU_ORTHOLOGUE AFUA_1G10120)"/>
    <property type="match status" value="1"/>
</dbReference>
<dbReference type="CDD" id="cd15488">
    <property type="entry name" value="Tm-1-like"/>
    <property type="match status" value="1"/>
</dbReference>
<feature type="domain" description="UPF0261" evidence="2">
    <location>
        <begin position="182"/>
        <end position="399"/>
    </location>
</feature>
<feature type="domain" description="UPF0261" evidence="1">
    <location>
        <begin position="4"/>
        <end position="174"/>
    </location>
</feature>
<accession>A0ABT6FF93</accession>